<organism evidence="2 3">
    <name type="scientific">Sparassis crispa</name>
    <dbReference type="NCBI Taxonomy" id="139825"/>
    <lineage>
        <taxon>Eukaryota</taxon>
        <taxon>Fungi</taxon>
        <taxon>Dikarya</taxon>
        <taxon>Basidiomycota</taxon>
        <taxon>Agaricomycotina</taxon>
        <taxon>Agaricomycetes</taxon>
        <taxon>Polyporales</taxon>
        <taxon>Sparassidaceae</taxon>
        <taxon>Sparassis</taxon>
    </lineage>
</organism>
<keyword evidence="3" id="KW-1185">Reference proteome</keyword>
<protein>
    <submittedName>
        <fullName evidence="2">Uncharacterized protein</fullName>
    </submittedName>
</protein>
<sequence length="83" mass="9597">MERVKIKSSSFTVPPFGPPTLTQRPHYHHLRLRIPPAPSCFNRAYTSRPRMHHDARCAGSLIHGHARDVPHRVDQESGARRRR</sequence>
<proteinExistence type="predicted"/>
<evidence type="ECO:0000313" key="2">
    <source>
        <dbReference type="EMBL" id="GBE86686.1"/>
    </source>
</evidence>
<dbReference type="EMBL" id="BFAD01000009">
    <property type="protein sequence ID" value="GBE86686.1"/>
    <property type="molecule type" value="Genomic_DNA"/>
</dbReference>
<comment type="caution">
    <text evidence="2">The sequence shown here is derived from an EMBL/GenBank/DDBJ whole genome shotgun (WGS) entry which is preliminary data.</text>
</comment>
<feature type="compositionally biased region" description="Basic and acidic residues" evidence="1">
    <location>
        <begin position="65"/>
        <end position="83"/>
    </location>
</feature>
<accession>A0A401GWS8</accession>
<feature type="region of interest" description="Disordered" evidence="1">
    <location>
        <begin position="1"/>
        <end position="24"/>
    </location>
</feature>
<dbReference type="RefSeq" id="XP_027617599.1">
    <property type="nucleotide sequence ID" value="XM_027761798.1"/>
</dbReference>
<dbReference type="Proteomes" id="UP000287166">
    <property type="component" value="Unassembled WGS sequence"/>
</dbReference>
<evidence type="ECO:0000313" key="3">
    <source>
        <dbReference type="Proteomes" id="UP000287166"/>
    </source>
</evidence>
<dbReference type="AlphaFoldDB" id="A0A401GWS8"/>
<dbReference type="GeneID" id="38783603"/>
<dbReference type="InParanoid" id="A0A401GWS8"/>
<evidence type="ECO:0000256" key="1">
    <source>
        <dbReference type="SAM" id="MobiDB-lite"/>
    </source>
</evidence>
<reference evidence="2 3" key="1">
    <citation type="journal article" date="2018" name="Sci. Rep.">
        <title>Genome sequence of the cauliflower mushroom Sparassis crispa (Hanabiratake) and its association with beneficial usage.</title>
        <authorList>
            <person name="Kiyama R."/>
            <person name="Furutani Y."/>
            <person name="Kawaguchi K."/>
            <person name="Nakanishi T."/>
        </authorList>
    </citation>
    <scope>NUCLEOTIDE SEQUENCE [LARGE SCALE GENOMIC DNA]</scope>
</reference>
<feature type="region of interest" description="Disordered" evidence="1">
    <location>
        <begin position="62"/>
        <end position="83"/>
    </location>
</feature>
<name>A0A401GWS8_9APHY</name>
<gene>
    <name evidence="2" type="ORF">SCP_0905660</name>
</gene>